<keyword evidence="3" id="KW-0804">Transcription</keyword>
<accession>A0A3B0Z4Q2</accession>
<dbReference type="InterPro" id="IPR018335">
    <property type="entry name" value="Tscrpt_reg_HTH_Crp-type_CS"/>
</dbReference>
<dbReference type="InterPro" id="IPR018488">
    <property type="entry name" value="cNMP-bd_CS"/>
</dbReference>
<dbReference type="PROSITE" id="PS00042">
    <property type="entry name" value="HTH_CRP_1"/>
    <property type="match status" value="1"/>
</dbReference>
<dbReference type="PROSITE" id="PS00889">
    <property type="entry name" value="CNMP_BINDING_2"/>
    <property type="match status" value="1"/>
</dbReference>
<dbReference type="AlphaFoldDB" id="A0A3B0Z4Q2"/>
<dbReference type="SUPFAM" id="SSF51206">
    <property type="entry name" value="cAMP-binding domain-like"/>
    <property type="match status" value="1"/>
</dbReference>
<dbReference type="InterPro" id="IPR036388">
    <property type="entry name" value="WH-like_DNA-bd_sf"/>
</dbReference>
<dbReference type="SUPFAM" id="SSF46785">
    <property type="entry name" value="Winged helix' DNA-binding domain"/>
    <property type="match status" value="1"/>
</dbReference>
<evidence type="ECO:0000313" key="6">
    <source>
        <dbReference type="EMBL" id="VAW84010.1"/>
    </source>
</evidence>
<keyword evidence="1" id="KW-0805">Transcription regulation</keyword>
<organism evidence="6">
    <name type="scientific">hydrothermal vent metagenome</name>
    <dbReference type="NCBI Taxonomy" id="652676"/>
    <lineage>
        <taxon>unclassified sequences</taxon>
        <taxon>metagenomes</taxon>
        <taxon>ecological metagenomes</taxon>
    </lineage>
</organism>
<dbReference type="InterPro" id="IPR036390">
    <property type="entry name" value="WH_DNA-bd_sf"/>
</dbReference>
<dbReference type="InterPro" id="IPR018490">
    <property type="entry name" value="cNMP-bd_dom_sf"/>
</dbReference>
<evidence type="ECO:0000256" key="1">
    <source>
        <dbReference type="ARBA" id="ARBA00023015"/>
    </source>
</evidence>
<dbReference type="GO" id="GO:0005829">
    <property type="term" value="C:cytosol"/>
    <property type="evidence" value="ECO:0007669"/>
    <property type="project" value="TreeGrafter"/>
</dbReference>
<gene>
    <name evidence="6" type="ORF">MNBD_GAMMA16-207</name>
</gene>
<dbReference type="PRINTS" id="PR00103">
    <property type="entry name" value="CAMPKINASE"/>
</dbReference>
<proteinExistence type="predicted"/>
<evidence type="ECO:0000259" key="5">
    <source>
        <dbReference type="PROSITE" id="PS51063"/>
    </source>
</evidence>
<dbReference type="SMART" id="SM00100">
    <property type="entry name" value="cNMP"/>
    <property type="match status" value="1"/>
</dbReference>
<feature type="domain" description="HTH crp-type" evidence="5">
    <location>
        <begin position="148"/>
        <end position="217"/>
    </location>
</feature>
<dbReference type="SMART" id="SM00419">
    <property type="entry name" value="HTH_CRP"/>
    <property type="match status" value="1"/>
</dbReference>
<reference evidence="6" key="1">
    <citation type="submission" date="2018-06" db="EMBL/GenBank/DDBJ databases">
        <authorList>
            <person name="Zhirakovskaya E."/>
        </authorList>
    </citation>
    <scope>NUCLEOTIDE SEQUENCE</scope>
</reference>
<feature type="domain" description="Cyclic nucleotide-binding" evidence="4">
    <location>
        <begin position="14"/>
        <end position="134"/>
    </location>
</feature>
<dbReference type="InterPro" id="IPR012318">
    <property type="entry name" value="HTH_CRP"/>
</dbReference>
<dbReference type="PROSITE" id="PS51063">
    <property type="entry name" value="HTH_CRP_2"/>
    <property type="match status" value="1"/>
</dbReference>
<dbReference type="InterPro" id="IPR000595">
    <property type="entry name" value="cNMP-bd_dom"/>
</dbReference>
<dbReference type="PANTHER" id="PTHR24567">
    <property type="entry name" value="CRP FAMILY TRANSCRIPTIONAL REGULATORY PROTEIN"/>
    <property type="match status" value="1"/>
</dbReference>
<name>A0A3B0Z4Q2_9ZZZZ</name>
<evidence type="ECO:0000259" key="4">
    <source>
        <dbReference type="PROSITE" id="PS50042"/>
    </source>
</evidence>
<dbReference type="GO" id="GO:0003700">
    <property type="term" value="F:DNA-binding transcription factor activity"/>
    <property type="evidence" value="ECO:0007669"/>
    <property type="project" value="InterPro"/>
</dbReference>
<evidence type="ECO:0000256" key="3">
    <source>
        <dbReference type="ARBA" id="ARBA00023163"/>
    </source>
</evidence>
<dbReference type="PANTHER" id="PTHR24567:SF74">
    <property type="entry name" value="HTH-TYPE TRANSCRIPTIONAL REGULATOR ARCR"/>
    <property type="match status" value="1"/>
</dbReference>
<protein>
    <submittedName>
        <fullName evidence="6">cAMP-binding proteins - catabolite gene activator and regulatory subunit of cAMP-dependent protein kinases</fullName>
    </submittedName>
</protein>
<sequence>MTTATHNMLSRVYLFKDLSEDDLNELEKQTTLKRFPKNAILVNEGDETDSLYIIESGKIKIYVGDDEGKELILTLHGPGDYFGEISLLDGAPRSASAMTLEDSKLYIIQKRRFETFLRNDPEVCMRVMRGLTLRLRELTDSVRDLALIDVYGRIAKKLTSMANSEEGKMVISQKLTHKEIAAMIGSSREMVSRIMKELSRGGYIIVEKDRMIINKKMPARW</sequence>
<dbReference type="CDD" id="cd00038">
    <property type="entry name" value="CAP_ED"/>
    <property type="match status" value="1"/>
</dbReference>
<dbReference type="Pfam" id="PF00027">
    <property type="entry name" value="cNMP_binding"/>
    <property type="match status" value="1"/>
</dbReference>
<dbReference type="Gene3D" id="2.60.120.10">
    <property type="entry name" value="Jelly Rolls"/>
    <property type="match status" value="1"/>
</dbReference>
<evidence type="ECO:0000256" key="2">
    <source>
        <dbReference type="ARBA" id="ARBA00023125"/>
    </source>
</evidence>
<dbReference type="Gene3D" id="1.10.10.10">
    <property type="entry name" value="Winged helix-like DNA-binding domain superfamily/Winged helix DNA-binding domain"/>
    <property type="match status" value="1"/>
</dbReference>
<dbReference type="InterPro" id="IPR014710">
    <property type="entry name" value="RmlC-like_jellyroll"/>
</dbReference>
<dbReference type="Pfam" id="PF13545">
    <property type="entry name" value="HTH_Crp_2"/>
    <property type="match status" value="1"/>
</dbReference>
<dbReference type="InterPro" id="IPR050397">
    <property type="entry name" value="Env_Response_Regulators"/>
</dbReference>
<dbReference type="PROSITE" id="PS50042">
    <property type="entry name" value="CNMP_BINDING_3"/>
    <property type="match status" value="1"/>
</dbReference>
<dbReference type="GO" id="GO:0003677">
    <property type="term" value="F:DNA binding"/>
    <property type="evidence" value="ECO:0007669"/>
    <property type="project" value="UniProtKB-KW"/>
</dbReference>
<dbReference type="EMBL" id="UOFO01000032">
    <property type="protein sequence ID" value="VAW84010.1"/>
    <property type="molecule type" value="Genomic_DNA"/>
</dbReference>
<keyword evidence="2" id="KW-0238">DNA-binding</keyword>